<reference evidence="4" key="1">
    <citation type="submission" date="2022-03" db="EMBL/GenBank/DDBJ databases">
        <authorList>
            <person name="Martin H S."/>
        </authorList>
    </citation>
    <scope>NUCLEOTIDE SEQUENCE</scope>
</reference>
<dbReference type="InterPro" id="IPR003175">
    <property type="entry name" value="CDI_dom"/>
</dbReference>
<keyword evidence="2" id="KW-0649">Protein kinase inhibitor</keyword>
<organism evidence="4 5">
    <name type="scientific">Iphiclides podalirius</name>
    <name type="common">scarce swallowtail</name>
    <dbReference type="NCBI Taxonomy" id="110791"/>
    <lineage>
        <taxon>Eukaryota</taxon>
        <taxon>Metazoa</taxon>
        <taxon>Ecdysozoa</taxon>
        <taxon>Arthropoda</taxon>
        <taxon>Hexapoda</taxon>
        <taxon>Insecta</taxon>
        <taxon>Pterygota</taxon>
        <taxon>Neoptera</taxon>
        <taxon>Endopterygota</taxon>
        <taxon>Lepidoptera</taxon>
        <taxon>Glossata</taxon>
        <taxon>Ditrysia</taxon>
        <taxon>Papilionoidea</taxon>
        <taxon>Papilionidae</taxon>
        <taxon>Papilioninae</taxon>
        <taxon>Iphiclides</taxon>
    </lineage>
</organism>
<keyword evidence="5" id="KW-1185">Reference proteome</keyword>
<evidence type="ECO:0000313" key="4">
    <source>
        <dbReference type="EMBL" id="CAH2055694.1"/>
    </source>
</evidence>
<feature type="non-terminal residue" evidence="4">
    <location>
        <position position="137"/>
    </location>
</feature>
<dbReference type="InterPro" id="IPR044898">
    <property type="entry name" value="CDI_dom_sf"/>
</dbReference>
<accession>A0ABN8IE98</accession>
<dbReference type="EMBL" id="OW152834">
    <property type="protein sequence ID" value="CAH2055694.1"/>
    <property type="molecule type" value="Genomic_DNA"/>
</dbReference>
<name>A0ABN8IE98_9NEOP</name>
<gene>
    <name evidence="4" type="ORF">IPOD504_LOCUS9017</name>
</gene>
<dbReference type="Pfam" id="PF02234">
    <property type="entry name" value="CDI"/>
    <property type="match status" value="1"/>
</dbReference>
<feature type="domain" description="Cyclin-dependent kinase inhibitor" evidence="3">
    <location>
        <begin position="28"/>
        <end position="66"/>
    </location>
</feature>
<protein>
    <recommendedName>
        <fullName evidence="3">Cyclin-dependent kinase inhibitor domain-containing protein</fullName>
    </recommendedName>
</protein>
<evidence type="ECO:0000256" key="2">
    <source>
        <dbReference type="ARBA" id="ARBA00023013"/>
    </source>
</evidence>
<evidence type="ECO:0000256" key="1">
    <source>
        <dbReference type="ARBA" id="ARBA00006726"/>
    </source>
</evidence>
<dbReference type="Gene3D" id="4.10.365.10">
    <property type="entry name" value="p27"/>
    <property type="match status" value="1"/>
</dbReference>
<sequence>MYRISPNNPVRRRLFADVLDDQARVENFANALQESSAEEKLEKMRKWNFDFEKELPLEGVYKWYRVGDPDWIGVQAPKFTCVAKSMDEDGFLPLKYENELTPRSDRVESQTLPLRKRRKEMIENLLAERAVKRKITF</sequence>
<evidence type="ECO:0000313" key="5">
    <source>
        <dbReference type="Proteomes" id="UP000837857"/>
    </source>
</evidence>
<proteinExistence type="inferred from homology"/>
<evidence type="ECO:0000259" key="3">
    <source>
        <dbReference type="Pfam" id="PF02234"/>
    </source>
</evidence>
<dbReference type="Proteomes" id="UP000837857">
    <property type="component" value="Chromosome 22"/>
</dbReference>
<comment type="similarity">
    <text evidence="1">Belongs to the CDI family.</text>
</comment>